<dbReference type="Proteomes" id="UP001476798">
    <property type="component" value="Unassembled WGS sequence"/>
</dbReference>
<sequence>LFCRNQLLSAQEESEEKQPEPTIQNYGFWKRPEQQEHFRTSTDKLGVHSVFEATVRTILSVFWWTSPGSAGLDSWTPQEADGPLEVGLPSGYSIAPTRRRSVGGRLTTPLPLGLRAEGWNGWKWTNAQAQEAGLFGDQTAPP</sequence>
<gene>
    <name evidence="1" type="ORF">GOODEAATRI_016942</name>
</gene>
<name>A0ABV0NDH6_9TELE</name>
<evidence type="ECO:0000313" key="2">
    <source>
        <dbReference type="Proteomes" id="UP001476798"/>
    </source>
</evidence>
<feature type="non-terminal residue" evidence="1">
    <location>
        <position position="1"/>
    </location>
</feature>
<proteinExistence type="predicted"/>
<keyword evidence="2" id="KW-1185">Reference proteome</keyword>
<accession>A0ABV0NDH6</accession>
<reference evidence="1 2" key="1">
    <citation type="submission" date="2021-06" db="EMBL/GenBank/DDBJ databases">
        <authorList>
            <person name="Palmer J.M."/>
        </authorList>
    </citation>
    <scope>NUCLEOTIDE SEQUENCE [LARGE SCALE GENOMIC DNA]</scope>
    <source>
        <strain evidence="1 2">GA_2019</strain>
        <tissue evidence="1">Muscle</tissue>
    </source>
</reference>
<dbReference type="EMBL" id="JAHRIO010031325">
    <property type="protein sequence ID" value="MEQ2168643.1"/>
    <property type="molecule type" value="Genomic_DNA"/>
</dbReference>
<comment type="caution">
    <text evidence="1">The sequence shown here is derived from an EMBL/GenBank/DDBJ whole genome shotgun (WGS) entry which is preliminary data.</text>
</comment>
<evidence type="ECO:0000313" key="1">
    <source>
        <dbReference type="EMBL" id="MEQ2168643.1"/>
    </source>
</evidence>
<protein>
    <submittedName>
        <fullName evidence="1">Uncharacterized protein</fullName>
    </submittedName>
</protein>
<organism evidence="1 2">
    <name type="scientific">Goodea atripinnis</name>
    <dbReference type="NCBI Taxonomy" id="208336"/>
    <lineage>
        <taxon>Eukaryota</taxon>
        <taxon>Metazoa</taxon>
        <taxon>Chordata</taxon>
        <taxon>Craniata</taxon>
        <taxon>Vertebrata</taxon>
        <taxon>Euteleostomi</taxon>
        <taxon>Actinopterygii</taxon>
        <taxon>Neopterygii</taxon>
        <taxon>Teleostei</taxon>
        <taxon>Neoteleostei</taxon>
        <taxon>Acanthomorphata</taxon>
        <taxon>Ovalentaria</taxon>
        <taxon>Atherinomorphae</taxon>
        <taxon>Cyprinodontiformes</taxon>
        <taxon>Goodeidae</taxon>
        <taxon>Goodea</taxon>
    </lineage>
</organism>